<reference evidence="2" key="1">
    <citation type="submission" date="2022-03" db="EMBL/GenBank/DDBJ databases">
        <authorList>
            <person name="Sayadi A."/>
        </authorList>
    </citation>
    <scope>NUCLEOTIDE SEQUENCE</scope>
</reference>
<dbReference type="InterPro" id="IPR036291">
    <property type="entry name" value="NAD(P)-bd_dom_sf"/>
</dbReference>
<accession>A0A9P0KFL4</accession>
<proteinExistence type="predicted"/>
<gene>
    <name evidence="2" type="ORF">ACAOBT_LOCUS11200</name>
</gene>
<comment type="caution">
    <text evidence="2">The sequence shown here is derived from an EMBL/GenBank/DDBJ whole genome shotgun (WGS) entry which is preliminary data.</text>
</comment>
<name>A0A9P0KFL4_ACAOB</name>
<sequence length="375" mass="42692">MPKSHVLLLGGTGFIGRNIVYYWLKEKKVESIVVVDLLSPELAWMTQEHRDAYNDRKVQYKKANLIFPEECTEVFERLGDAPKFDVVVNCAGVTKPGQAESVYKKNIFRVSLNCAREAAMRKIRFIELSSGNMNSLGRMHRECDPVDPWTSVAKWKRKVEEELAKVPNLEYTILRLPIVYGKGDLNGLMPRILEAAVYKRLGGSMKLRGSADTRIHTVHVHDVTRAIFNVRARDDTKGEIFNVVDYDDSSQGSIWKILCSLFGIKVDFTGDLMSRLSDVTMAAEQANERIMATWDEVMKEEDMYTPLSPHIYPEQLISNHLRLDGNKLRSLDPFFLGMSVCFPKAEHLKEIVDYYIDVGIFPRSLAPVQPSDEAV</sequence>
<protein>
    <recommendedName>
        <fullName evidence="1">NAD-dependent epimerase/dehydratase domain-containing protein</fullName>
    </recommendedName>
</protein>
<dbReference type="Gene3D" id="3.40.50.720">
    <property type="entry name" value="NAD(P)-binding Rossmann-like Domain"/>
    <property type="match status" value="1"/>
</dbReference>
<evidence type="ECO:0000313" key="2">
    <source>
        <dbReference type="EMBL" id="CAH1974615.1"/>
    </source>
</evidence>
<dbReference type="PANTHER" id="PTHR43245">
    <property type="entry name" value="BIFUNCTIONAL POLYMYXIN RESISTANCE PROTEIN ARNA"/>
    <property type="match status" value="1"/>
</dbReference>
<dbReference type="OrthoDB" id="16464at2759"/>
<feature type="domain" description="NAD-dependent epimerase/dehydratase" evidence="1">
    <location>
        <begin position="6"/>
        <end position="243"/>
    </location>
</feature>
<organism evidence="2 3">
    <name type="scientific">Acanthoscelides obtectus</name>
    <name type="common">Bean weevil</name>
    <name type="synonym">Bruchus obtectus</name>
    <dbReference type="NCBI Taxonomy" id="200917"/>
    <lineage>
        <taxon>Eukaryota</taxon>
        <taxon>Metazoa</taxon>
        <taxon>Ecdysozoa</taxon>
        <taxon>Arthropoda</taxon>
        <taxon>Hexapoda</taxon>
        <taxon>Insecta</taxon>
        <taxon>Pterygota</taxon>
        <taxon>Neoptera</taxon>
        <taxon>Endopterygota</taxon>
        <taxon>Coleoptera</taxon>
        <taxon>Polyphaga</taxon>
        <taxon>Cucujiformia</taxon>
        <taxon>Chrysomeloidea</taxon>
        <taxon>Chrysomelidae</taxon>
        <taxon>Bruchinae</taxon>
        <taxon>Bruchini</taxon>
        <taxon>Acanthoscelides</taxon>
    </lineage>
</organism>
<dbReference type="Proteomes" id="UP001152888">
    <property type="component" value="Unassembled WGS sequence"/>
</dbReference>
<dbReference type="Pfam" id="PF01370">
    <property type="entry name" value="Epimerase"/>
    <property type="match status" value="1"/>
</dbReference>
<dbReference type="SUPFAM" id="SSF51735">
    <property type="entry name" value="NAD(P)-binding Rossmann-fold domains"/>
    <property type="match status" value="1"/>
</dbReference>
<dbReference type="EMBL" id="CAKOFQ010006827">
    <property type="protein sequence ID" value="CAH1974615.1"/>
    <property type="molecule type" value="Genomic_DNA"/>
</dbReference>
<dbReference type="InterPro" id="IPR001509">
    <property type="entry name" value="Epimerase_deHydtase"/>
</dbReference>
<keyword evidence="3" id="KW-1185">Reference proteome</keyword>
<evidence type="ECO:0000313" key="3">
    <source>
        <dbReference type="Proteomes" id="UP001152888"/>
    </source>
</evidence>
<dbReference type="PANTHER" id="PTHR43245:SF11">
    <property type="entry name" value="LD23561P"/>
    <property type="match status" value="1"/>
</dbReference>
<evidence type="ECO:0000259" key="1">
    <source>
        <dbReference type="Pfam" id="PF01370"/>
    </source>
</evidence>
<dbReference type="InterPro" id="IPR050177">
    <property type="entry name" value="Lipid_A_modif_metabolic_enz"/>
</dbReference>
<dbReference type="AlphaFoldDB" id="A0A9P0KFL4"/>